<dbReference type="GO" id="GO:0004798">
    <property type="term" value="F:dTMP kinase activity"/>
    <property type="evidence" value="ECO:0007669"/>
    <property type="project" value="UniProtKB-UniRule"/>
</dbReference>
<dbReference type="InterPro" id="IPR018094">
    <property type="entry name" value="Thymidylate_kinase"/>
</dbReference>
<dbReference type="PROSITE" id="PS01331">
    <property type="entry name" value="THYMIDYLATE_KINASE"/>
    <property type="match status" value="1"/>
</dbReference>
<evidence type="ECO:0000259" key="12">
    <source>
        <dbReference type="Pfam" id="PF02223"/>
    </source>
</evidence>
<keyword evidence="6 11" id="KW-0547">Nucleotide-binding</keyword>
<dbReference type="NCBIfam" id="TIGR00041">
    <property type="entry name" value="DTMP_kinase"/>
    <property type="match status" value="1"/>
</dbReference>
<organism evidence="13 14">
    <name type="scientific">Enterococcus faecium R496</name>
    <dbReference type="NCBI Taxonomy" id="1134836"/>
    <lineage>
        <taxon>Bacteria</taxon>
        <taxon>Bacillati</taxon>
        <taxon>Bacillota</taxon>
        <taxon>Bacilli</taxon>
        <taxon>Lactobacillales</taxon>
        <taxon>Enterococcaceae</taxon>
        <taxon>Enterococcus</taxon>
    </lineage>
</organism>
<dbReference type="CDD" id="cd01672">
    <property type="entry name" value="TMPK"/>
    <property type="match status" value="1"/>
</dbReference>
<evidence type="ECO:0000256" key="3">
    <source>
        <dbReference type="ARBA" id="ARBA00017144"/>
    </source>
</evidence>
<proteinExistence type="inferred from homology"/>
<protein>
    <recommendedName>
        <fullName evidence="3 11">Thymidylate kinase</fullName>
        <ecNumber evidence="2 11">2.7.4.9</ecNumber>
    </recommendedName>
    <alternativeName>
        <fullName evidence="11">dTMP kinase</fullName>
    </alternativeName>
</protein>
<evidence type="ECO:0000313" key="13">
    <source>
        <dbReference type="EMBL" id="EJX49534.1"/>
    </source>
</evidence>
<evidence type="ECO:0000256" key="4">
    <source>
        <dbReference type="ARBA" id="ARBA00022679"/>
    </source>
</evidence>
<dbReference type="GO" id="GO:0005524">
    <property type="term" value="F:ATP binding"/>
    <property type="evidence" value="ECO:0007669"/>
    <property type="project" value="UniProtKB-UniRule"/>
</dbReference>
<dbReference type="PANTHER" id="PTHR10344">
    <property type="entry name" value="THYMIDYLATE KINASE"/>
    <property type="match status" value="1"/>
</dbReference>
<dbReference type="SUPFAM" id="SSF52540">
    <property type="entry name" value="P-loop containing nucleoside triphosphate hydrolases"/>
    <property type="match status" value="1"/>
</dbReference>
<keyword evidence="4 11" id="KW-0808">Transferase</keyword>
<evidence type="ECO:0000256" key="9">
    <source>
        <dbReference type="ARBA" id="ARBA00048743"/>
    </source>
</evidence>
<accession>A0AAV3GSY0</accession>
<feature type="domain" description="Thymidylate kinase-like" evidence="12">
    <location>
        <begin position="25"/>
        <end position="215"/>
    </location>
</feature>
<evidence type="ECO:0000256" key="5">
    <source>
        <dbReference type="ARBA" id="ARBA00022727"/>
    </source>
</evidence>
<dbReference type="GO" id="GO:0005829">
    <property type="term" value="C:cytosol"/>
    <property type="evidence" value="ECO:0007669"/>
    <property type="project" value="TreeGrafter"/>
</dbReference>
<dbReference type="EC" id="2.7.4.9" evidence="2 11"/>
<keyword evidence="8 11" id="KW-0067">ATP-binding</keyword>
<dbReference type="PANTHER" id="PTHR10344:SF4">
    <property type="entry name" value="UMP-CMP KINASE 2, MITOCHONDRIAL"/>
    <property type="match status" value="1"/>
</dbReference>
<gene>
    <name evidence="11" type="primary">tmk</name>
    <name evidence="13" type="ORF">HMPREF1378_02577</name>
</gene>
<reference evidence="13 14" key="1">
    <citation type="submission" date="2012-04" db="EMBL/GenBank/DDBJ databases">
        <authorList>
            <person name="Weinstock G."/>
            <person name="Sodergren E."/>
            <person name="Lobos E.A."/>
            <person name="Fulton L."/>
            <person name="Fulton R."/>
            <person name="Courtney L."/>
            <person name="Fronick C."/>
            <person name="O'Laughlin M."/>
            <person name="Godfrey J."/>
            <person name="Wilson R.M."/>
            <person name="Miner T."/>
            <person name="Farmer C."/>
            <person name="Delehaunty K."/>
            <person name="Cordes M."/>
            <person name="Minx P."/>
            <person name="Tomlinson C."/>
            <person name="Chen J."/>
            <person name="Wollam A."/>
            <person name="Pepin K.H."/>
            <person name="Bhonagiri V."/>
            <person name="Zhang X."/>
            <person name="Suruliraj S."/>
            <person name="Warren W."/>
            <person name="Mitreva M."/>
            <person name="Mardis E.R."/>
            <person name="Wilson R.K."/>
        </authorList>
    </citation>
    <scope>NUCLEOTIDE SEQUENCE [LARGE SCALE GENOMIC DNA]</scope>
    <source>
        <strain evidence="13 14">R496</strain>
    </source>
</reference>
<evidence type="ECO:0000256" key="6">
    <source>
        <dbReference type="ARBA" id="ARBA00022741"/>
    </source>
</evidence>
<dbReference type="AlphaFoldDB" id="A0AAV3GSY0"/>
<dbReference type="EMBL" id="AMAH01000206">
    <property type="protein sequence ID" value="EJX49534.1"/>
    <property type="molecule type" value="Genomic_DNA"/>
</dbReference>
<dbReference type="Gene3D" id="3.40.50.300">
    <property type="entry name" value="P-loop containing nucleotide triphosphate hydrolases"/>
    <property type="match status" value="1"/>
</dbReference>
<comment type="catalytic activity">
    <reaction evidence="9 11">
        <text>dTMP + ATP = dTDP + ADP</text>
        <dbReference type="Rhea" id="RHEA:13517"/>
        <dbReference type="ChEBI" id="CHEBI:30616"/>
        <dbReference type="ChEBI" id="CHEBI:58369"/>
        <dbReference type="ChEBI" id="CHEBI:63528"/>
        <dbReference type="ChEBI" id="CHEBI:456216"/>
        <dbReference type="EC" id="2.7.4.9"/>
    </reaction>
</comment>
<comment type="similarity">
    <text evidence="1 11">Belongs to the thymidylate kinase family.</text>
</comment>
<dbReference type="GO" id="GO:0006227">
    <property type="term" value="P:dUDP biosynthetic process"/>
    <property type="evidence" value="ECO:0007669"/>
    <property type="project" value="TreeGrafter"/>
</dbReference>
<name>A0AAV3GSY0_ENTFC</name>
<comment type="function">
    <text evidence="10 11">Phosphorylation of dTMP to form dTDP in both de novo and salvage pathways of dTTP synthesis.</text>
</comment>
<dbReference type="Pfam" id="PF02223">
    <property type="entry name" value="Thymidylate_kin"/>
    <property type="match status" value="1"/>
</dbReference>
<evidence type="ECO:0000256" key="10">
    <source>
        <dbReference type="ARBA" id="ARBA00057735"/>
    </source>
</evidence>
<keyword evidence="5 11" id="KW-0545">Nucleotide biosynthesis</keyword>
<evidence type="ECO:0000256" key="11">
    <source>
        <dbReference type="HAMAP-Rule" id="MF_00165"/>
    </source>
</evidence>
<comment type="caution">
    <text evidence="13">The sequence shown here is derived from an EMBL/GenBank/DDBJ whole genome shotgun (WGS) entry which is preliminary data.</text>
</comment>
<sequence length="231" mass="26336">MFFQIQYKSSTRDGGNNVNGLFITIEGPDGAGKTSILNELYPLLKEVAKTEIIQTREPGGIPIAEEIRAVILDPKNDRMDERTEALLYAAARRQHLVEKVLPALAKGKIVLCDRFVDSSLAYQGAGRRIGVTEIARLNEFATEGTTPDFTLYLDVDSDTGLRRIKKNRQNQIDRLDSEGLEFHQRVRHAYLKLAEENPERIHKVDARKSFEEVLQTSYHTIIEQYPQFFEN</sequence>
<dbReference type="FunFam" id="3.40.50.300:FF:000225">
    <property type="entry name" value="Thymidylate kinase"/>
    <property type="match status" value="1"/>
</dbReference>
<evidence type="ECO:0000313" key="14">
    <source>
        <dbReference type="Proteomes" id="UP000006402"/>
    </source>
</evidence>
<evidence type="ECO:0000256" key="7">
    <source>
        <dbReference type="ARBA" id="ARBA00022777"/>
    </source>
</evidence>
<dbReference type="InterPro" id="IPR027417">
    <property type="entry name" value="P-loop_NTPase"/>
</dbReference>
<dbReference type="Proteomes" id="UP000006402">
    <property type="component" value="Unassembled WGS sequence"/>
</dbReference>
<dbReference type="InterPro" id="IPR039430">
    <property type="entry name" value="Thymidylate_kin-like_dom"/>
</dbReference>
<dbReference type="GO" id="GO:0006235">
    <property type="term" value="P:dTTP biosynthetic process"/>
    <property type="evidence" value="ECO:0007669"/>
    <property type="project" value="UniProtKB-UniRule"/>
</dbReference>
<keyword evidence="7 11" id="KW-0418">Kinase</keyword>
<dbReference type="InterPro" id="IPR018095">
    <property type="entry name" value="Thymidylate_kin_CS"/>
</dbReference>
<dbReference type="HAMAP" id="MF_00165">
    <property type="entry name" value="Thymidylate_kinase"/>
    <property type="match status" value="1"/>
</dbReference>
<evidence type="ECO:0000256" key="8">
    <source>
        <dbReference type="ARBA" id="ARBA00022840"/>
    </source>
</evidence>
<feature type="binding site" evidence="11">
    <location>
        <begin position="27"/>
        <end position="34"/>
    </location>
    <ligand>
        <name>ATP</name>
        <dbReference type="ChEBI" id="CHEBI:30616"/>
    </ligand>
</feature>
<dbReference type="GO" id="GO:0006233">
    <property type="term" value="P:dTDP biosynthetic process"/>
    <property type="evidence" value="ECO:0007669"/>
    <property type="project" value="InterPro"/>
</dbReference>
<evidence type="ECO:0000256" key="2">
    <source>
        <dbReference type="ARBA" id="ARBA00012980"/>
    </source>
</evidence>
<evidence type="ECO:0000256" key="1">
    <source>
        <dbReference type="ARBA" id="ARBA00009776"/>
    </source>
</evidence>